<dbReference type="PANTHER" id="PTHR43318">
    <property type="entry name" value="UDP-N-ACETYLGLUCOSAMINE 4,6-DEHYDRATASE"/>
    <property type="match status" value="1"/>
</dbReference>
<dbReference type="RefSeq" id="WP_345181311.1">
    <property type="nucleotide sequence ID" value="NZ_BAABFQ010000008.1"/>
</dbReference>
<protein>
    <submittedName>
        <fullName evidence="4">Nucleoside-diphosphate sugar epimerase/dehydratase</fullName>
    </submittedName>
</protein>
<evidence type="ECO:0000256" key="1">
    <source>
        <dbReference type="ARBA" id="ARBA00007430"/>
    </source>
</evidence>
<dbReference type="Pfam" id="PF13727">
    <property type="entry name" value="CoA_binding_3"/>
    <property type="match status" value="1"/>
</dbReference>
<evidence type="ECO:0000313" key="5">
    <source>
        <dbReference type="Proteomes" id="UP001595956"/>
    </source>
</evidence>
<feature type="domain" description="Polysaccharide biosynthesis protein CapD-like" evidence="3">
    <location>
        <begin position="275"/>
        <end position="541"/>
    </location>
</feature>
<dbReference type="SUPFAM" id="SSF51735">
    <property type="entry name" value="NAD(P)-binding Rossmann-fold domains"/>
    <property type="match status" value="2"/>
</dbReference>
<evidence type="ECO:0000256" key="2">
    <source>
        <dbReference type="SAM" id="Phobius"/>
    </source>
</evidence>
<dbReference type="InterPro" id="IPR036291">
    <property type="entry name" value="NAD(P)-bd_dom_sf"/>
</dbReference>
<dbReference type="InterPro" id="IPR051203">
    <property type="entry name" value="Polysaccharide_Synthase-Rel"/>
</dbReference>
<reference evidence="5" key="1">
    <citation type="journal article" date="2019" name="Int. J. Syst. Evol. Microbiol.">
        <title>The Global Catalogue of Microorganisms (GCM) 10K type strain sequencing project: providing services to taxonomists for standard genome sequencing and annotation.</title>
        <authorList>
            <consortium name="The Broad Institute Genomics Platform"/>
            <consortium name="The Broad Institute Genome Sequencing Center for Infectious Disease"/>
            <person name="Wu L."/>
            <person name="Ma J."/>
        </authorList>
    </citation>
    <scope>NUCLEOTIDE SEQUENCE [LARGE SCALE GENOMIC DNA]</scope>
    <source>
        <strain evidence="5">KACC 13778</strain>
    </source>
</reference>
<feature type="transmembrane region" description="Helical" evidence="2">
    <location>
        <begin position="28"/>
        <end position="48"/>
    </location>
</feature>
<keyword evidence="2" id="KW-0812">Transmembrane</keyword>
<comment type="similarity">
    <text evidence="1">Belongs to the polysaccharide synthase family.</text>
</comment>
<organism evidence="4 5">
    <name type="scientific">Nocardioides caricicola</name>
    <dbReference type="NCBI Taxonomy" id="634770"/>
    <lineage>
        <taxon>Bacteria</taxon>
        <taxon>Bacillati</taxon>
        <taxon>Actinomycetota</taxon>
        <taxon>Actinomycetes</taxon>
        <taxon>Propionibacteriales</taxon>
        <taxon>Nocardioidaceae</taxon>
        <taxon>Nocardioides</taxon>
    </lineage>
</organism>
<accession>A0ABW0MV89</accession>
<evidence type="ECO:0000259" key="3">
    <source>
        <dbReference type="Pfam" id="PF02719"/>
    </source>
</evidence>
<sequence length="601" mass="64703">MAIAFDVGAWLLAYVVFAWLRLDSDASAVPWSSVVAVAAINAGLYVALAIPFKLHHGRARTASLEEMVLLGMLMGGSGFAVFLVNLVTHWVPRSIPAGATFGALVLAAWARAMWRTLQERDERSGIGSADNAQRALVVGAGEAARELISSMQRDPQRRYHPVGLLDDDPRKRHLRIRHVSVLGGTCDLAEQVALVRADVVVIAIPSASAETVNRLRLAAIAADVPVKVLPSSTQLLNDSVGIRDLRDINITDVLGRNQLDTDVAAIADYLTGQKVLVTGAGGSIGSELCRQIFRYEPAELMMLDRDESALHAVQLSIHGRALLDSDDVILCDIRDEAAVRNVFATRRPDVVFHAAALKHLPMLEQYPAEAVKTNILGTRNVIDAADLVGVDKFVNISTDKAANPVSVLGWSKRVAERLTADRARTAEGDYLSVRFGNVLGSRGSVLASFARQIAQGGPLTVTDPEVTRFFMTIEEACQLVIQAAAIGAPGEALVLDMGEPVRIVDVAKQLMEQSGTPVRIEYTGLREGEKLHEDLFADDEPRDIRPRHPLVSHVPVPPVGDAEVLALPTSGSPEDVRRALRQLSGAAVVPVHGPDAAARRL</sequence>
<keyword evidence="2" id="KW-0472">Membrane</keyword>
<comment type="caution">
    <text evidence="4">The sequence shown here is derived from an EMBL/GenBank/DDBJ whole genome shotgun (WGS) entry which is preliminary data.</text>
</comment>
<dbReference type="Proteomes" id="UP001595956">
    <property type="component" value="Unassembled WGS sequence"/>
</dbReference>
<gene>
    <name evidence="4" type="ORF">ACFPKY_01885</name>
</gene>
<dbReference type="CDD" id="cd05237">
    <property type="entry name" value="UDP_invert_4-6DH_SDR_e"/>
    <property type="match status" value="1"/>
</dbReference>
<dbReference type="Pfam" id="PF02719">
    <property type="entry name" value="Polysacc_synt_2"/>
    <property type="match status" value="1"/>
</dbReference>
<keyword evidence="5" id="KW-1185">Reference proteome</keyword>
<proteinExistence type="inferred from homology"/>
<feature type="transmembrane region" description="Helical" evidence="2">
    <location>
        <begin position="68"/>
        <end position="88"/>
    </location>
</feature>
<evidence type="ECO:0000313" key="4">
    <source>
        <dbReference type="EMBL" id="MFC5491830.1"/>
    </source>
</evidence>
<keyword evidence="2" id="KW-1133">Transmembrane helix</keyword>
<dbReference type="Gene3D" id="3.40.50.720">
    <property type="entry name" value="NAD(P)-binding Rossmann-like Domain"/>
    <property type="match status" value="2"/>
</dbReference>
<name>A0ABW0MV89_9ACTN</name>
<dbReference type="InterPro" id="IPR003869">
    <property type="entry name" value="Polysac_CapD-like"/>
</dbReference>
<dbReference type="EMBL" id="JBHSMD010000001">
    <property type="protein sequence ID" value="MFC5491830.1"/>
    <property type="molecule type" value="Genomic_DNA"/>
</dbReference>
<dbReference type="PANTHER" id="PTHR43318:SF1">
    <property type="entry name" value="POLYSACCHARIDE BIOSYNTHESIS PROTEIN EPSC-RELATED"/>
    <property type="match status" value="1"/>
</dbReference>